<dbReference type="EMBL" id="CP071090">
    <property type="protein sequence ID" value="QSQ18949.1"/>
    <property type="molecule type" value="Genomic_DNA"/>
</dbReference>
<organism evidence="1 2">
    <name type="scientific">Pyxidicoccus parkwayensis</name>
    <dbReference type="NCBI Taxonomy" id="2813578"/>
    <lineage>
        <taxon>Bacteria</taxon>
        <taxon>Pseudomonadati</taxon>
        <taxon>Myxococcota</taxon>
        <taxon>Myxococcia</taxon>
        <taxon>Myxococcales</taxon>
        <taxon>Cystobacterineae</taxon>
        <taxon>Myxococcaceae</taxon>
        <taxon>Pyxidicoccus</taxon>
    </lineage>
</organism>
<reference evidence="1 2" key="1">
    <citation type="submission" date="2021-02" db="EMBL/GenBank/DDBJ databases">
        <title>De Novo genome assembly of isolated myxobacteria.</title>
        <authorList>
            <person name="Stevens D.C."/>
        </authorList>
    </citation>
    <scope>NUCLEOTIDE SEQUENCE [LARGE SCALE GENOMIC DNA]</scope>
    <source>
        <strain evidence="2">SCPEA02</strain>
    </source>
</reference>
<name>A0ABX7NNA5_9BACT</name>
<evidence type="ECO:0000313" key="2">
    <source>
        <dbReference type="Proteomes" id="UP000662747"/>
    </source>
</evidence>
<proteinExistence type="predicted"/>
<sequence length="270" mass="29607">MDRHLARTNPRLYAARWMAVDEEGHSALLRSLPPEELALHVEALLAALLQPPRVVGEGVLTLDIRVEALDAVGIAACYREDDGESRRHQLLEVGGLRPAEARAVLDALWSANTRLGGRPARTGVNSVCLAGLWGDDDPARQEDPAAFELVLCERQLGVLEALFTGLPLRRAELQGYEATYAWCLTRPDGLVVVDYSRPDPGYADLRLFWAAPDGGEAEAFFSSSMKDAAREALVAWSEKAVHSRGCPLWQRWQDPSAPSMLELPPEAPLP</sequence>
<evidence type="ECO:0000313" key="1">
    <source>
        <dbReference type="EMBL" id="QSQ18949.1"/>
    </source>
</evidence>
<gene>
    <name evidence="1" type="ORF">JY651_26730</name>
</gene>
<keyword evidence="2" id="KW-1185">Reference proteome</keyword>
<dbReference type="RefSeq" id="WP_206720537.1">
    <property type="nucleotide sequence ID" value="NZ_CP071090.1"/>
</dbReference>
<dbReference type="Proteomes" id="UP000662747">
    <property type="component" value="Chromosome"/>
</dbReference>
<protein>
    <submittedName>
        <fullName evidence="1">Uncharacterized protein</fullName>
    </submittedName>
</protein>
<accession>A0ABX7NNA5</accession>